<comment type="cofactor">
    <cofactor evidence="1">
        <name>Fe(2+)</name>
        <dbReference type="ChEBI" id="CHEBI:29033"/>
    </cofactor>
</comment>
<proteinExistence type="inferred from homology"/>
<dbReference type="CDD" id="cd00250">
    <property type="entry name" value="CAS_like"/>
    <property type="match status" value="1"/>
</dbReference>
<dbReference type="GO" id="GO:0046872">
    <property type="term" value="F:metal ion binding"/>
    <property type="evidence" value="ECO:0007669"/>
    <property type="project" value="UniProtKB-KW"/>
</dbReference>
<accession>A0ABD0M163</accession>
<dbReference type="SUPFAM" id="SSF51197">
    <property type="entry name" value="Clavaminate synthase-like"/>
    <property type="match status" value="1"/>
</dbReference>
<dbReference type="Proteomes" id="UP001519460">
    <property type="component" value="Unassembled WGS sequence"/>
</dbReference>
<evidence type="ECO:0000256" key="2">
    <source>
        <dbReference type="ARBA" id="ARBA00008654"/>
    </source>
</evidence>
<comment type="caution">
    <text evidence="8">The sequence shown here is derived from an EMBL/GenBank/DDBJ whole genome shotgun (WGS) entry which is preliminary data.</text>
</comment>
<evidence type="ECO:0000313" key="8">
    <source>
        <dbReference type="EMBL" id="KAK7504957.1"/>
    </source>
</evidence>
<name>A0ABD0M163_9CAEN</name>
<dbReference type="InterPro" id="IPR003819">
    <property type="entry name" value="TauD/TfdA-like"/>
</dbReference>
<keyword evidence="9" id="KW-1185">Reference proteome</keyword>
<evidence type="ECO:0000256" key="5">
    <source>
        <dbReference type="ARBA" id="ARBA00023002"/>
    </source>
</evidence>
<dbReference type="AlphaFoldDB" id="A0ABD0M163"/>
<organism evidence="8 9">
    <name type="scientific">Batillaria attramentaria</name>
    <dbReference type="NCBI Taxonomy" id="370345"/>
    <lineage>
        <taxon>Eukaryota</taxon>
        <taxon>Metazoa</taxon>
        <taxon>Spiralia</taxon>
        <taxon>Lophotrochozoa</taxon>
        <taxon>Mollusca</taxon>
        <taxon>Gastropoda</taxon>
        <taxon>Caenogastropoda</taxon>
        <taxon>Sorbeoconcha</taxon>
        <taxon>Cerithioidea</taxon>
        <taxon>Batillariidae</taxon>
        <taxon>Batillaria</taxon>
    </lineage>
</organism>
<dbReference type="PANTHER" id="PTHR10696:SF25">
    <property type="entry name" value="OXIDOREDUCTASE AIM17-RELATED"/>
    <property type="match status" value="1"/>
</dbReference>
<dbReference type="Pfam" id="PF02668">
    <property type="entry name" value="TauD"/>
    <property type="match status" value="1"/>
</dbReference>
<gene>
    <name evidence="8" type="ORF">BaRGS_00003985</name>
</gene>
<evidence type="ECO:0000256" key="4">
    <source>
        <dbReference type="ARBA" id="ARBA00022964"/>
    </source>
</evidence>
<dbReference type="Gene3D" id="3.60.130.10">
    <property type="entry name" value="Clavaminate synthase-like"/>
    <property type="match status" value="1"/>
</dbReference>
<dbReference type="PANTHER" id="PTHR10696">
    <property type="entry name" value="GAMMA-BUTYROBETAINE HYDROXYLASE-RELATED"/>
    <property type="match status" value="1"/>
</dbReference>
<evidence type="ECO:0000259" key="7">
    <source>
        <dbReference type="Pfam" id="PF02668"/>
    </source>
</evidence>
<dbReference type="InterPro" id="IPR050411">
    <property type="entry name" value="AlphaKG_dependent_hydroxylases"/>
</dbReference>
<protein>
    <recommendedName>
        <fullName evidence="7">TauD/TfdA-like domain-containing protein</fullName>
    </recommendedName>
</protein>
<keyword evidence="4" id="KW-0223">Dioxygenase</keyword>
<evidence type="ECO:0000256" key="3">
    <source>
        <dbReference type="ARBA" id="ARBA00022723"/>
    </source>
</evidence>
<dbReference type="EMBL" id="JACVVK020000013">
    <property type="protein sequence ID" value="KAK7504957.1"/>
    <property type="molecule type" value="Genomic_DNA"/>
</dbReference>
<feature type="domain" description="TauD/TfdA-like" evidence="7">
    <location>
        <begin position="169"/>
        <end position="411"/>
    </location>
</feature>
<comment type="similarity">
    <text evidence="2">Belongs to the gamma-BBH/TMLD family.</text>
</comment>
<keyword evidence="3" id="KW-0479">Metal-binding</keyword>
<evidence type="ECO:0000256" key="6">
    <source>
        <dbReference type="ARBA" id="ARBA00023004"/>
    </source>
</evidence>
<evidence type="ECO:0000256" key="1">
    <source>
        <dbReference type="ARBA" id="ARBA00001954"/>
    </source>
</evidence>
<reference evidence="8 9" key="1">
    <citation type="journal article" date="2023" name="Sci. Data">
        <title>Genome assembly of the Korean intertidal mud-creeper Batillaria attramentaria.</title>
        <authorList>
            <person name="Patra A.K."/>
            <person name="Ho P.T."/>
            <person name="Jun S."/>
            <person name="Lee S.J."/>
            <person name="Kim Y."/>
            <person name="Won Y.J."/>
        </authorList>
    </citation>
    <scope>NUCLEOTIDE SEQUENCE [LARGE SCALE GENOMIC DNA]</scope>
    <source>
        <strain evidence="8">Wonlab-2016</strain>
    </source>
</reference>
<keyword evidence="5" id="KW-0560">Oxidoreductase</keyword>
<dbReference type="GO" id="GO:0051213">
    <property type="term" value="F:dioxygenase activity"/>
    <property type="evidence" value="ECO:0007669"/>
    <property type="project" value="UniProtKB-KW"/>
</dbReference>
<dbReference type="InterPro" id="IPR042098">
    <property type="entry name" value="TauD-like_sf"/>
</dbReference>
<evidence type="ECO:0000313" key="9">
    <source>
        <dbReference type="Proteomes" id="UP001519460"/>
    </source>
</evidence>
<sequence length="443" mass="50638">MQRLGVLRSLLCRGGLDARIPMQHHRKLVLATTTATKRQVFVNEKVLAVLCSKQAVRFSHLSSMIDRGAYDERFFEMMSQFQHTKGSDVKGLSVISDGKYHSLWLRSTCYCPQCRLDSTGQSSVDYDKVPEDSRVVSAVDDGWEGMLGGAVERGSGPHWVVPPEPVIPRIPYEDVTKGRDGVYRWVQALNEPGIAIVEGVPCQEGMVMCQKIADLIQHTIYGETFDVKTDARPINAAYSSGELKLHMDQPQYESPPGIQALHCLKFDENISGGDNQFVDIFHVAQTFREEHPDDFEVLCEVPFMYETLHYKRDWPVHMRYKRPILSLNDNGDLVGIRWHPQLMGPLQIEEEYIEPFFRAYKKFYSLTQTFPYMYRNRLRAGELVSFNNRRVLHGRAAFDNHAGERFLQGCYIEISEFKSCVEVLCNVEGGGRPVVRVGDMDWQ</sequence>
<keyword evidence="6" id="KW-0408">Iron</keyword>